<reference evidence="7 8" key="1">
    <citation type="submission" date="2016-11" db="EMBL/GenBank/DDBJ databases">
        <authorList>
            <person name="Jaros S."/>
            <person name="Januszkiewicz K."/>
            <person name="Wedrychowicz H."/>
        </authorList>
    </citation>
    <scope>NUCLEOTIDE SEQUENCE [LARGE SCALE GENOMIC DNA]</scope>
    <source>
        <strain evidence="7 8">DSM 16917</strain>
    </source>
</reference>
<dbReference type="AlphaFoldDB" id="A0A1M5YHJ2"/>
<evidence type="ECO:0000256" key="5">
    <source>
        <dbReference type="SAM" id="SignalP"/>
    </source>
</evidence>
<dbReference type="RefSeq" id="WP_067660467.1">
    <property type="nucleotide sequence ID" value="NZ_FQXG01000007.1"/>
</dbReference>
<evidence type="ECO:0000256" key="3">
    <source>
        <dbReference type="SAM" id="Coils"/>
    </source>
</evidence>
<feature type="region of interest" description="Disordered" evidence="4">
    <location>
        <begin position="24"/>
        <end position="46"/>
    </location>
</feature>
<dbReference type="CDD" id="cd14659">
    <property type="entry name" value="Imelysin-like_IPPA"/>
    <property type="match status" value="1"/>
</dbReference>
<dbReference type="Gene3D" id="1.20.1420.20">
    <property type="entry name" value="M75 peptidase, HXXE motif"/>
    <property type="match status" value="1"/>
</dbReference>
<evidence type="ECO:0000313" key="8">
    <source>
        <dbReference type="Proteomes" id="UP000184268"/>
    </source>
</evidence>
<evidence type="ECO:0000313" key="7">
    <source>
        <dbReference type="EMBL" id="SHI11394.1"/>
    </source>
</evidence>
<comment type="subcellular location">
    <subcellularLocation>
        <location evidence="1">Cell envelope</location>
    </subcellularLocation>
</comment>
<dbReference type="EMBL" id="FQXG01000007">
    <property type="protein sequence ID" value="SHI11394.1"/>
    <property type="molecule type" value="Genomic_DNA"/>
</dbReference>
<accession>A0A1M5YHJ2</accession>
<keyword evidence="2 5" id="KW-0732">Signal</keyword>
<keyword evidence="7" id="KW-0449">Lipoprotein</keyword>
<dbReference type="Pfam" id="PF09375">
    <property type="entry name" value="Peptidase_M75"/>
    <property type="match status" value="1"/>
</dbReference>
<dbReference type="InterPro" id="IPR018976">
    <property type="entry name" value="Imelysin-like"/>
</dbReference>
<evidence type="ECO:0000259" key="6">
    <source>
        <dbReference type="Pfam" id="PF09375"/>
    </source>
</evidence>
<feature type="chain" id="PRO_5009915303" evidence="5">
    <location>
        <begin position="27"/>
        <end position="404"/>
    </location>
</feature>
<dbReference type="InterPro" id="IPR034984">
    <property type="entry name" value="Imelysin-like_IPPA"/>
</dbReference>
<evidence type="ECO:0000256" key="4">
    <source>
        <dbReference type="SAM" id="MobiDB-lite"/>
    </source>
</evidence>
<keyword evidence="8" id="KW-1185">Reference proteome</keyword>
<dbReference type="InterPro" id="IPR038352">
    <property type="entry name" value="Imelysin_sf"/>
</dbReference>
<organism evidence="7 8">
    <name type="scientific">Ferrimonas marina</name>
    <dbReference type="NCBI Taxonomy" id="299255"/>
    <lineage>
        <taxon>Bacteria</taxon>
        <taxon>Pseudomonadati</taxon>
        <taxon>Pseudomonadota</taxon>
        <taxon>Gammaproteobacteria</taxon>
        <taxon>Alteromonadales</taxon>
        <taxon>Ferrimonadaceae</taxon>
        <taxon>Ferrimonas</taxon>
    </lineage>
</organism>
<dbReference type="Proteomes" id="UP000184268">
    <property type="component" value="Unassembled WGS sequence"/>
</dbReference>
<dbReference type="PROSITE" id="PS51257">
    <property type="entry name" value="PROKAR_LIPOPROTEIN"/>
    <property type="match status" value="1"/>
</dbReference>
<feature type="coiled-coil region" evidence="3">
    <location>
        <begin position="202"/>
        <end position="236"/>
    </location>
</feature>
<dbReference type="STRING" id="299255.SAMN02745129_4247"/>
<gene>
    <name evidence="7" type="ORF">SAMN02745129_4247</name>
</gene>
<keyword evidence="3" id="KW-0175">Coiled coil</keyword>
<sequence>MKWQLTPIALSLLLLAGCGESGSSEAGPDYGSGGGSNPPPTPTPGEFDQAELVANLVDNVITPTFTSAQQLAAELTPSLAQYCQALSSGGDASAAGGDAQQTWLALMAQWQQAELMQIGPLGSEATLRNRIYSYPVVNRCAVDQDVAFFEAGNINGNPYDITVRTDTRKGLDALEHLLFAPDADHRCPDNLAPAGWNARPEAERWLARCQFAEAVAADLEANLALLQQQWASYAEQLKSAGEPGSEFSDVHQAVNAISDGLFYLDGLTKDAKLGVPLQGFAGACLDEECLSTLESGFSASSIDNVVNNLVAFKSLFEGLEGAGFDDYLNDVGNPELAQRMVADLDAVIVDGTTYPGPLSQVLTEDPERVAQTQAGVKTVTDQLKVDFISSLALELPPTAAGDND</sequence>
<evidence type="ECO:0000256" key="1">
    <source>
        <dbReference type="ARBA" id="ARBA00004196"/>
    </source>
</evidence>
<name>A0A1M5YHJ2_9GAMM</name>
<proteinExistence type="predicted"/>
<protein>
    <submittedName>
        <fullName evidence="7">Predicted lipoprotein</fullName>
    </submittedName>
</protein>
<dbReference type="OrthoDB" id="7058523at2"/>
<feature type="domain" description="Imelysin-like" evidence="6">
    <location>
        <begin position="61"/>
        <end position="384"/>
    </location>
</feature>
<feature type="signal peptide" evidence="5">
    <location>
        <begin position="1"/>
        <end position="26"/>
    </location>
</feature>
<dbReference type="GO" id="GO:0030313">
    <property type="term" value="C:cell envelope"/>
    <property type="evidence" value="ECO:0007669"/>
    <property type="project" value="UniProtKB-SubCell"/>
</dbReference>
<evidence type="ECO:0000256" key="2">
    <source>
        <dbReference type="ARBA" id="ARBA00022729"/>
    </source>
</evidence>